<dbReference type="GO" id="GO:0046872">
    <property type="term" value="F:metal ion binding"/>
    <property type="evidence" value="ECO:0007669"/>
    <property type="project" value="UniProtKB-KW"/>
</dbReference>
<evidence type="ECO:0000259" key="7">
    <source>
        <dbReference type="Pfam" id="PF02668"/>
    </source>
</evidence>
<feature type="domain" description="TauD/TfdA-like" evidence="7">
    <location>
        <begin position="220"/>
        <end position="441"/>
    </location>
</feature>
<evidence type="ECO:0000259" key="8">
    <source>
        <dbReference type="Pfam" id="PF06155"/>
    </source>
</evidence>
<feature type="domain" description="Gamma-butyrobetaine hydroxylase-like N-terminal" evidence="8">
    <location>
        <begin position="91"/>
        <end position="154"/>
    </location>
</feature>
<proteinExistence type="inferred from homology"/>
<sequence>MYVPSINSLKNAFYNAKSKSLRSNQRIDLAKNLKYSTFPRNNELLRFNKLSSYYTLPQKINNHHNRQYGKDYTTYNNSSIPKIRNITTSVDDLIVNWSDNTDSRYNYIWLRDNCNCAECIHPTSRQKLHSSAQIPLNIEPISTMMYDEGIEILWGKELLKNISISPSISSKNAIHHKSLFTQNFLHSYKSKRNISSKRLNNLPVSHWDAALIRSKNLWVEYDHFISYDRVLLHALIQIWKYGLVFLRNVPEFNSLDGKAGIIKVVERIGSLQNTIYGNIWDVKSIPDSRNIAYTALELGLHMDLLYYEASPGLQFLHCLKNTVNGGQSTFADSFMAVTRLQQQHPKDYEILTKVPMTFHYINDGHFMHFNRPVIVVDQANDSMVEFYRAFQQFSSLVEAPESRFELLLKPGELTIFVNRRVLHGRRRFDAKSGERHLKGAYLDMSEFKDRLRTLLMNE</sequence>
<comment type="similarity">
    <text evidence="2">Belongs to the gamma-BBH/TMLD family.</text>
</comment>
<dbReference type="InterPro" id="IPR003819">
    <property type="entry name" value="TauD/TfdA-like"/>
</dbReference>
<dbReference type="PANTHER" id="PTHR10696:SF25">
    <property type="entry name" value="OXIDOREDUCTASE AIM17-RELATED"/>
    <property type="match status" value="1"/>
</dbReference>
<protein>
    <submittedName>
        <fullName evidence="9">4676_t:CDS:1</fullName>
    </submittedName>
</protein>
<dbReference type="InterPro" id="IPR050411">
    <property type="entry name" value="AlphaKG_dependent_hydroxylases"/>
</dbReference>
<dbReference type="InterPro" id="IPR042098">
    <property type="entry name" value="TauD-like_sf"/>
</dbReference>
<name>A0A9N8ZEV7_9GLOM</name>
<reference evidence="9" key="1">
    <citation type="submission" date="2021-06" db="EMBL/GenBank/DDBJ databases">
        <authorList>
            <person name="Kallberg Y."/>
            <person name="Tangrot J."/>
            <person name="Rosling A."/>
        </authorList>
    </citation>
    <scope>NUCLEOTIDE SEQUENCE</scope>
    <source>
        <strain evidence="9">MT106</strain>
    </source>
</reference>
<dbReference type="Pfam" id="PF02668">
    <property type="entry name" value="TauD"/>
    <property type="match status" value="1"/>
</dbReference>
<evidence type="ECO:0000313" key="9">
    <source>
        <dbReference type="EMBL" id="CAG8494818.1"/>
    </source>
</evidence>
<dbReference type="Gene3D" id="3.60.130.10">
    <property type="entry name" value="Clavaminate synthase-like"/>
    <property type="match status" value="1"/>
</dbReference>
<evidence type="ECO:0000256" key="3">
    <source>
        <dbReference type="ARBA" id="ARBA00022723"/>
    </source>
</evidence>
<dbReference type="InterPro" id="IPR038492">
    <property type="entry name" value="GBBH-like_N_sf"/>
</dbReference>
<evidence type="ECO:0000256" key="1">
    <source>
        <dbReference type="ARBA" id="ARBA00001954"/>
    </source>
</evidence>
<dbReference type="CDD" id="cd00250">
    <property type="entry name" value="CAS_like"/>
    <property type="match status" value="1"/>
</dbReference>
<dbReference type="InterPro" id="IPR010376">
    <property type="entry name" value="GBBH-like_N"/>
</dbReference>
<dbReference type="Pfam" id="PF06155">
    <property type="entry name" value="GBBH-like_N"/>
    <property type="match status" value="1"/>
</dbReference>
<dbReference type="OrthoDB" id="406634at2759"/>
<evidence type="ECO:0000256" key="5">
    <source>
        <dbReference type="ARBA" id="ARBA00023002"/>
    </source>
</evidence>
<comment type="cofactor">
    <cofactor evidence="1">
        <name>Fe(2+)</name>
        <dbReference type="ChEBI" id="CHEBI:29033"/>
    </cofactor>
</comment>
<keyword evidence="5" id="KW-0560">Oxidoreductase</keyword>
<dbReference type="PANTHER" id="PTHR10696">
    <property type="entry name" value="GAMMA-BUTYROBETAINE HYDROXYLASE-RELATED"/>
    <property type="match status" value="1"/>
</dbReference>
<dbReference type="SUPFAM" id="SSF51197">
    <property type="entry name" value="Clavaminate synthase-like"/>
    <property type="match status" value="1"/>
</dbReference>
<dbReference type="GO" id="GO:0045329">
    <property type="term" value="P:carnitine biosynthetic process"/>
    <property type="evidence" value="ECO:0007669"/>
    <property type="project" value="TreeGrafter"/>
</dbReference>
<keyword evidence="10" id="KW-1185">Reference proteome</keyword>
<evidence type="ECO:0000256" key="2">
    <source>
        <dbReference type="ARBA" id="ARBA00008654"/>
    </source>
</evidence>
<dbReference type="FunFam" id="3.30.2020.30:FF:000002">
    <property type="entry name" value="Putative gamma-butyrobetaine dioxygenase"/>
    <property type="match status" value="1"/>
</dbReference>
<dbReference type="GO" id="GO:0016706">
    <property type="term" value="F:2-oxoglutarate-dependent dioxygenase activity"/>
    <property type="evidence" value="ECO:0007669"/>
    <property type="project" value="UniProtKB-ARBA"/>
</dbReference>
<keyword evidence="4" id="KW-0223">Dioxygenase</keyword>
<evidence type="ECO:0000313" key="10">
    <source>
        <dbReference type="Proteomes" id="UP000789831"/>
    </source>
</evidence>
<keyword evidence="6" id="KW-0408">Iron</keyword>
<dbReference type="GO" id="GO:0005739">
    <property type="term" value="C:mitochondrion"/>
    <property type="evidence" value="ECO:0007669"/>
    <property type="project" value="TreeGrafter"/>
</dbReference>
<accession>A0A9N8ZEV7</accession>
<evidence type="ECO:0000256" key="4">
    <source>
        <dbReference type="ARBA" id="ARBA00022964"/>
    </source>
</evidence>
<dbReference type="AlphaFoldDB" id="A0A9N8ZEV7"/>
<organism evidence="9 10">
    <name type="scientific">Ambispora gerdemannii</name>
    <dbReference type="NCBI Taxonomy" id="144530"/>
    <lineage>
        <taxon>Eukaryota</taxon>
        <taxon>Fungi</taxon>
        <taxon>Fungi incertae sedis</taxon>
        <taxon>Mucoromycota</taxon>
        <taxon>Glomeromycotina</taxon>
        <taxon>Glomeromycetes</taxon>
        <taxon>Archaeosporales</taxon>
        <taxon>Ambisporaceae</taxon>
        <taxon>Ambispora</taxon>
    </lineage>
</organism>
<evidence type="ECO:0000256" key="6">
    <source>
        <dbReference type="ARBA" id="ARBA00023004"/>
    </source>
</evidence>
<dbReference type="Proteomes" id="UP000789831">
    <property type="component" value="Unassembled WGS sequence"/>
</dbReference>
<keyword evidence="3" id="KW-0479">Metal-binding</keyword>
<dbReference type="EMBL" id="CAJVPL010000419">
    <property type="protein sequence ID" value="CAG8494818.1"/>
    <property type="molecule type" value="Genomic_DNA"/>
</dbReference>
<dbReference type="Gene3D" id="3.30.2020.30">
    <property type="match status" value="1"/>
</dbReference>
<gene>
    <name evidence="9" type="ORF">AGERDE_LOCUS3942</name>
</gene>
<comment type="caution">
    <text evidence="9">The sequence shown here is derived from an EMBL/GenBank/DDBJ whole genome shotgun (WGS) entry which is preliminary data.</text>
</comment>